<accession>A0AAF0IDB4</accession>
<keyword evidence="3" id="KW-1185">Reference proteome</keyword>
<proteinExistence type="predicted"/>
<organism evidence="2 3">
    <name type="scientific">Caudoviricetes sp. 'Rudgehvirus jaberico'</name>
    <dbReference type="NCBI Taxonomy" id="3028515"/>
    <lineage>
        <taxon>Viruses</taxon>
        <taxon>Duplodnaviria</taxon>
        <taxon>Heunggongvirae</taxon>
        <taxon>Uroviricota</taxon>
        <taxon>Caudoviricetes</taxon>
        <taxon>Crassvirales</taxon>
        <taxon>Intestiviridae</taxon>
        <taxon>Crudevirinae</taxon>
    </lineage>
</organism>
<dbReference type="RefSeq" id="YP_011108677.1">
    <property type="nucleotide sequence ID" value="NC_091965.1"/>
</dbReference>
<protein>
    <submittedName>
        <fullName evidence="2">Uncharacterized protein</fullName>
    </submittedName>
</protein>
<evidence type="ECO:0000256" key="1">
    <source>
        <dbReference type="SAM" id="MobiDB-lite"/>
    </source>
</evidence>
<name>A0AAF0IDB4_9CAUD</name>
<dbReference type="Proteomes" id="UP001269161">
    <property type="component" value="Segment"/>
</dbReference>
<sequence length="38" mass="4754">MSWIDEINWNFEDGVYDEEDFDVHDEEDEIEDDDEDWI</sequence>
<reference evidence="2" key="1">
    <citation type="submission" date="2023-01" db="EMBL/GenBank/DDBJ databases">
        <title>New crAssphage isolates infecting Bacteroides cellulosilyticus.</title>
        <authorList>
            <person name="Papudeshi B."/>
            <person name="Vega A.A."/>
            <person name="Souza C."/>
            <person name="Giles S.K."/>
            <person name="Mallawaarachchi V."/>
            <person name="Roach M.J."/>
            <person name="An M."/>
            <person name="Jacobson N."/>
            <person name="McNair K."/>
            <person name="Mora M.F."/>
            <person name="Pastrana K."/>
            <person name="Leigh C."/>
            <person name="Cram C."/>
            <person name="Plewa W.S."/>
            <person name="Grigson S.R."/>
            <person name="Bouras G.S."/>
            <person name="Decewicz P."/>
            <person name="Luque A."/>
            <person name="Droit L."/>
            <person name="Handley S."/>
            <person name="Segall A.M."/>
            <person name="Dinsdale E.A."/>
            <person name="Edwards R.A."/>
        </authorList>
    </citation>
    <scope>NUCLEOTIDE SEQUENCE</scope>
    <source>
        <strain evidence="2">Bc11</strain>
    </source>
</reference>
<dbReference type="EMBL" id="OQ198719">
    <property type="protein sequence ID" value="WEU69915.1"/>
    <property type="molecule type" value="Genomic_DNA"/>
</dbReference>
<feature type="region of interest" description="Disordered" evidence="1">
    <location>
        <begin position="18"/>
        <end position="38"/>
    </location>
</feature>
<evidence type="ECO:0000313" key="3">
    <source>
        <dbReference type="Proteomes" id="UP001269161"/>
    </source>
</evidence>
<evidence type="ECO:0000313" key="2">
    <source>
        <dbReference type="EMBL" id="WEU69915.1"/>
    </source>
</evidence>